<feature type="transmembrane region" description="Helical" evidence="1">
    <location>
        <begin position="21"/>
        <end position="39"/>
    </location>
</feature>
<proteinExistence type="predicted"/>
<reference evidence="2" key="1">
    <citation type="journal article" date="2020" name="Fungal Divers.">
        <title>Resolving the Mortierellaceae phylogeny through synthesis of multi-gene phylogenetics and phylogenomics.</title>
        <authorList>
            <person name="Vandepol N."/>
            <person name="Liber J."/>
            <person name="Desiro A."/>
            <person name="Na H."/>
            <person name="Kennedy M."/>
            <person name="Barry K."/>
            <person name="Grigoriev I.V."/>
            <person name="Miller A.N."/>
            <person name="O'Donnell K."/>
            <person name="Stajich J.E."/>
            <person name="Bonito G."/>
        </authorList>
    </citation>
    <scope>NUCLEOTIDE SEQUENCE</scope>
    <source>
        <strain evidence="2">MES-2147</strain>
    </source>
</reference>
<dbReference type="Pfam" id="PF09769">
    <property type="entry name" value="ApoO"/>
    <property type="match status" value="1"/>
</dbReference>
<feature type="non-terminal residue" evidence="2">
    <location>
        <position position="1"/>
    </location>
</feature>
<comment type="caution">
    <text evidence="2">The sequence shown here is derived from an EMBL/GenBank/DDBJ whole genome shotgun (WGS) entry which is preliminary data.</text>
</comment>
<dbReference type="GO" id="GO:0061617">
    <property type="term" value="C:MICOS complex"/>
    <property type="evidence" value="ECO:0007669"/>
    <property type="project" value="UniProtKB-UniRule"/>
</dbReference>
<feature type="transmembrane region" description="Helical" evidence="1">
    <location>
        <begin position="45"/>
        <end position="64"/>
    </location>
</feature>
<gene>
    <name evidence="2" type="ORF">BGZ65_010169</name>
</gene>
<dbReference type="InterPro" id="IPR019166">
    <property type="entry name" value="MIC26/MIC27"/>
</dbReference>
<dbReference type="PANTHER" id="PTHR28268:SF1">
    <property type="entry name" value="MICOS SUBUNIT MIC26"/>
    <property type="match status" value="1"/>
</dbReference>
<comment type="subunit">
    <text evidence="1">Component of the mitochondrial contact site and cristae organizing system (MICOS) complex.</text>
</comment>
<dbReference type="GO" id="GO:0042407">
    <property type="term" value="P:cristae formation"/>
    <property type="evidence" value="ECO:0007669"/>
    <property type="project" value="InterPro"/>
</dbReference>
<dbReference type="AlphaFoldDB" id="A0A9P6IHP6"/>
<dbReference type="GO" id="GO:0044284">
    <property type="term" value="C:mitochondrial crista junction"/>
    <property type="evidence" value="ECO:0007669"/>
    <property type="project" value="TreeGrafter"/>
</dbReference>
<evidence type="ECO:0000256" key="1">
    <source>
        <dbReference type="RuleBase" id="RU363021"/>
    </source>
</evidence>
<keyword evidence="1" id="KW-0812">Transmembrane</keyword>
<evidence type="ECO:0000313" key="3">
    <source>
        <dbReference type="Proteomes" id="UP000749646"/>
    </source>
</evidence>
<keyword evidence="1" id="KW-1133">Transmembrane helix</keyword>
<comment type="function">
    <text evidence="1">Component of the MICOS complex, a large protein complex of the mitochondrial inner membrane that plays crucial roles in the maintenance of crista junctions, inner membrane architecture, and formation of contact sites to the outer membrane.</text>
</comment>
<dbReference type="PANTHER" id="PTHR28268">
    <property type="entry name" value="MICOS SUBUNIT MIC26"/>
    <property type="match status" value="1"/>
</dbReference>
<dbReference type="Proteomes" id="UP000749646">
    <property type="component" value="Unassembled WGS sequence"/>
</dbReference>
<keyword evidence="1" id="KW-0999">Mitochondrion inner membrane</keyword>
<keyword evidence="1" id="KW-0472">Membrane</keyword>
<dbReference type="OrthoDB" id="2399148at2759"/>
<name>A0A9P6IHP6_9FUNG</name>
<dbReference type="InterPro" id="IPR033181">
    <property type="entry name" value="Mic26_fungi"/>
</dbReference>
<comment type="subcellular location">
    <subcellularLocation>
        <location evidence="1">Mitochondrion inner membrane</location>
    </subcellularLocation>
</comment>
<dbReference type="EMBL" id="JAAAHW010010986">
    <property type="protein sequence ID" value="KAF9921663.1"/>
    <property type="molecule type" value="Genomic_DNA"/>
</dbReference>
<evidence type="ECO:0000313" key="2">
    <source>
        <dbReference type="EMBL" id="KAF9921663.1"/>
    </source>
</evidence>
<sequence length="86" mass="9168">MTPPATNNDTIRRLKADQEPLLPALAYAGAAAIGGSVLVNRTRSMPIKILTPLAMATVTGAYFLPAHTDMIKNTWTPFLVTNTANS</sequence>
<accession>A0A9P6IHP6</accession>
<keyword evidence="3" id="KW-1185">Reference proteome</keyword>
<keyword evidence="1" id="KW-0496">Mitochondrion</keyword>
<organism evidence="2 3">
    <name type="scientific">Modicella reniformis</name>
    <dbReference type="NCBI Taxonomy" id="1440133"/>
    <lineage>
        <taxon>Eukaryota</taxon>
        <taxon>Fungi</taxon>
        <taxon>Fungi incertae sedis</taxon>
        <taxon>Mucoromycota</taxon>
        <taxon>Mortierellomycotina</taxon>
        <taxon>Mortierellomycetes</taxon>
        <taxon>Mortierellales</taxon>
        <taxon>Mortierellaceae</taxon>
        <taxon>Modicella</taxon>
    </lineage>
</organism>
<protein>
    <recommendedName>
        <fullName evidence="1">MICOS complex subunit</fullName>
    </recommendedName>
</protein>